<comment type="caution">
    <text evidence="2">The sequence shown here is derived from an EMBL/GenBank/DDBJ whole genome shotgun (WGS) entry which is preliminary data.</text>
</comment>
<feature type="region of interest" description="Disordered" evidence="1">
    <location>
        <begin position="54"/>
        <end position="77"/>
    </location>
</feature>
<proteinExistence type="predicted"/>
<reference evidence="2 3" key="1">
    <citation type="submission" date="2019-02" db="EMBL/GenBank/DDBJ databases">
        <title>Genome of Pseudomonas korensis isolated from heavy metal contaminated environment.</title>
        <authorList>
            <person name="Ayangbenro A.S."/>
            <person name="Babalola O."/>
        </authorList>
    </citation>
    <scope>NUCLEOTIDE SEQUENCE [LARGE SCALE GENOMIC DNA]</scope>
    <source>
        <strain evidence="2 3">AB36</strain>
    </source>
</reference>
<dbReference type="AlphaFoldDB" id="A0A4Q4L991"/>
<evidence type="ECO:0000313" key="2">
    <source>
        <dbReference type="EMBL" id="RYM43610.1"/>
    </source>
</evidence>
<evidence type="ECO:0000313" key="3">
    <source>
        <dbReference type="Proteomes" id="UP000291107"/>
    </source>
</evidence>
<gene>
    <name evidence="2" type="ORF">EVS84_06865</name>
</gene>
<sequence length="101" mass="11523">MVELQHFFEPNTYPVARGFIPVRLRSSRSPAYTVSLRDRAGRFWGRCAPQRGQVPSPREVAVPPGYGSRPRSRGFEPTSKTYFSAARKGRRFVLCLHLETL</sequence>
<dbReference type="Proteomes" id="UP000291107">
    <property type="component" value="Unassembled WGS sequence"/>
</dbReference>
<evidence type="ECO:0000256" key="1">
    <source>
        <dbReference type="SAM" id="MobiDB-lite"/>
    </source>
</evidence>
<protein>
    <submittedName>
        <fullName evidence="2">Uncharacterized protein</fullName>
    </submittedName>
</protein>
<accession>A0A4Q4L991</accession>
<name>A0A4Q4L991_9PSED</name>
<dbReference type="EMBL" id="SEUB01000002">
    <property type="protein sequence ID" value="RYM43610.1"/>
    <property type="molecule type" value="Genomic_DNA"/>
</dbReference>
<organism evidence="2 3">
    <name type="scientific">Pseudomonas koreensis</name>
    <dbReference type="NCBI Taxonomy" id="198620"/>
    <lineage>
        <taxon>Bacteria</taxon>
        <taxon>Pseudomonadati</taxon>
        <taxon>Pseudomonadota</taxon>
        <taxon>Gammaproteobacteria</taxon>
        <taxon>Pseudomonadales</taxon>
        <taxon>Pseudomonadaceae</taxon>
        <taxon>Pseudomonas</taxon>
    </lineage>
</organism>